<evidence type="ECO:0000313" key="6">
    <source>
        <dbReference type="EMBL" id="GKV52437.1"/>
    </source>
</evidence>
<dbReference type="InterPro" id="IPR036390">
    <property type="entry name" value="WH_DNA-bd_sf"/>
</dbReference>
<evidence type="ECO:0000313" key="7">
    <source>
        <dbReference type="Proteomes" id="UP001054252"/>
    </source>
</evidence>
<dbReference type="Gene3D" id="3.40.50.150">
    <property type="entry name" value="Vaccinia Virus protein VP39"/>
    <property type="match status" value="1"/>
</dbReference>
<protein>
    <submittedName>
        <fullName evidence="6">Uncharacterized protein</fullName>
    </submittedName>
</protein>
<keyword evidence="2" id="KW-0808">Transferase</keyword>
<evidence type="ECO:0000256" key="3">
    <source>
        <dbReference type="ARBA" id="ARBA00022691"/>
    </source>
</evidence>
<feature type="domain" description="O-methyltransferase dimerisation" evidence="5">
    <location>
        <begin position="26"/>
        <end position="119"/>
    </location>
</feature>
<dbReference type="GO" id="GO:0046983">
    <property type="term" value="F:protein dimerization activity"/>
    <property type="evidence" value="ECO:0007669"/>
    <property type="project" value="InterPro"/>
</dbReference>
<proteinExistence type="predicted"/>
<dbReference type="SUPFAM" id="SSF53335">
    <property type="entry name" value="S-adenosyl-L-methionine-dependent methyltransferases"/>
    <property type="match status" value="1"/>
</dbReference>
<feature type="domain" description="O-methyltransferase C-terminal" evidence="4">
    <location>
        <begin position="142"/>
        <end position="304"/>
    </location>
</feature>
<dbReference type="InterPro" id="IPR029063">
    <property type="entry name" value="SAM-dependent_MTases_sf"/>
</dbReference>
<comment type="caution">
    <text evidence="6">The sequence shown here is derived from an EMBL/GenBank/DDBJ whole genome shotgun (WGS) entry which is preliminary data.</text>
</comment>
<keyword evidence="3" id="KW-0949">S-adenosyl-L-methionine</keyword>
<dbReference type="Proteomes" id="UP001054252">
    <property type="component" value="Unassembled WGS sequence"/>
</dbReference>
<dbReference type="InterPro" id="IPR001077">
    <property type="entry name" value="COMT_C"/>
</dbReference>
<dbReference type="PANTHER" id="PTHR11746">
    <property type="entry name" value="O-METHYLTRANSFERASE"/>
    <property type="match status" value="1"/>
</dbReference>
<keyword evidence="1" id="KW-0489">Methyltransferase</keyword>
<dbReference type="CDD" id="cd02440">
    <property type="entry name" value="AdoMet_MTases"/>
    <property type="match status" value="1"/>
</dbReference>
<dbReference type="InterPro" id="IPR036388">
    <property type="entry name" value="WH-like_DNA-bd_sf"/>
</dbReference>
<dbReference type="EMBL" id="BPVZ01000705">
    <property type="protein sequence ID" value="GKV52437.1"/>
    <property type="molecule type" value="Genomic_DNA"/>
</dbReference>
<accession>A0AAV5MVN5</accession>
<dbReference type="AlphaFoldDB" id="A0AAV5MVN5"/>
<sequence>MGSLAETQSQIHSDTDKDQEHSSYAMQLVNLSVLPMALHAAIQLDIFQIIAEAGADAKLSPQEIASQLATCSPDAPMMLDRILRLLATHSVVTCSVDFDNHGDPQRRYGLAPVSKYFIRNGDGVSLGPLLMLVQDKVFLDSWYQLKDAIVEGGIPFNRVHGMHAFEYPARDSRFNQVFNEAMMNQTTMFIKEILESYKGFEHLRRLVDVGGGLGVTLSFITAKYRSIQGINFDLPHVIQHAPPYPGVEHVGGDMFESVPKGDAIFMKWILHDWSDDQCVKLLKNCYNAIPDDGKVIIVDAIAPNGDISWTPFYDSGFPPSNVDDIMCCENKLHVLTVDGNIHTWDLERGYPENKIYNGYAAPNHTFRRPNCFISRVYLVQSDGEILLVARNVLIAGNVLEEDDHDFTTEIFHVYKLDLEGRKWVEVETLGDDRSLFLGQNQSVSVSTKDFSRCKGNCIYFTHDDHVLNLLEGSEIGMRIYSSKDRKISPIFEFPLETLSKFSLIPCWLIPSSC</sequence>
<gene>
    <name evidence="6" type="ORF">SLEP1_g59019</name>
</gene>
<organism evidence="6 7">
    <name type="scientific">Rubroshorea leprosula</name>
    <dbReference type="NCBI Taxonomy" id="152421"/>
    <lineage>
        <taxon>Eukaryota</taxon>
        <taxon>Viridiplantae</taxon>
        <taxon>Streptophyta</taxon>
        <taxon>Embryophyta</taxon>
        <taxon>Tracheophyta</taxon>
        <taxon>Spermatophyta</taxon>
        <taxon>Magnoliopsida</taxon>
        <taxon>eudicotyledons</taxon>
        <taxon>Gunneridae</taxon>
        <taxon>Pentapetalae</taxon>
        <taxon>rosids</taxon>
        <taxon>malvids</taxon>
        <taxon>Malvales</taxon>
        <taxon>Dipterocarpaceae</taxon>
        <taxon>Rubroshorea</taxon>
    </lineage>
</organism>
<reference evidence="6 7" key="1">
    <citation type="journal article" date="2021" name="Commun. Biol.">
        <title>The genome of Shorea leprosula (Dipterocarpaceae) highlights the ecological relevance of drought in aseasonal tropical rainforests.</title>
        <authorList>
            <person name="Ng K.K.S."/>
            <person name="Kobayashi M.J."/>
            <person name="Fawcett J.A."/>
            <person name="Hatakeyama M."/>
            <person name="Paape T."/>
            <person name="Ng C.H."/>
            <person name="Ang C.C."/>
            <person name="Tnah L.H."/>
            <person name="Lee C.T."/>
            <person name="Nishiyama T."/>
            <person name="Sese J."/>
            <person name="O'Brien M.J."/>
            <person name="Copetti D."/>
            <person name="Mohd Noor M.I."/>
            <person name="Ong R.C."/>
            <person name="Putra M."/>
            <person name="Sireger I.Z."/>
            <person name="Indrioko S."/>
            <person name="Kosugi Y."/>
            <person name="Izuno A."/>
            <person name="Isagi Y."/>
            <person name="Lee S.L."/>
            <person name="Shimizu K.K."/>
        </authorList>
    </citation>
    <scope>NUCLEOTIDE SEQUENCE [LARGE SCALE GENOMIC DNA]</scope>
    <source>
        <strain evidence="6">214</strain>
    </source>
</reference>
<evidence type="ECO:0000256" key="2">
    <source>
        <dbReference type="ARBA" id="ARBA00022679"/>
    </source>
</evidence>
<dbReference type="GO" id="GO:0032259">
    <property type="term" value="P:methylation"/>
    <property type="evidence" value="ECO:0007669"/>
    <property type="project" value="UniProtKB-KW"/>
</dbReference>
<evidence type="ECO:0000256" key="1">
    <source>
        <dbReference type="ARBA" id="ARBA00022603"/>
    </source>
</evidence>
<evidence type="ECO:0000259" key="5">
    <source>
        <dbReference type="Pfam" id="PF08100"/>
    </source>
</evidence>
<dbReference type="Gene3D" id="1.10.10.10">
    <property type="entry name" value="Winged helix-like DNA-binding domain superfamily/Winged helix DNA-binding domain"/>
    <property type="match status" value="1"/>
</dbReference>
<name>A0AAV5MVN5_9ROSI</name>
<dbReference type="Pfam" id="PF08100">
    <property type="entry name" value="Dimerisation"/>
    <property type="match status" value="1"/>
</dbReference>
<dbReference type="FunFam" id="1.10.10.10:FF:000357">
    <property type="entry name" value="Caffeic acid 3-O-methyltransferase"/>
    <property type="match status" value="1"/>
</dbReference>
<dbReference type="GO" id="GO:0008171">
    <property type="term" value="F:O-methyltransferase activity"/>
    <property type="evidence" value="ECO:0007669"/>
    <property type="project" value="InterPro"/>
</dbReference>
<evidence type="ECO:0000259" key="4">
    <source>
        <dbReference type="Pfam" id="PF00891"/>
    </source>
</evidence>
<dbReference type="PROSITE" id="PS51683">
    <property type="entry name" value="SAM_OMT_II"/>
    <property type="match status" value="1"/>
</dbReference>
<dbReference type="Pfam" id="PF00891">
    <property type="entry name" value="Methyltransf_2"/>
    <property type="match status" value="1"/>
</dbReference>
<keyword evidence="7" id="KW-1185">Reference proteome</keyword>
<dbReference type="InterPro" id="IPR012967">
    <property type="entry name" value="COMT_dimerisation"/>
</dbReference>
<dbReference type="SUPFAM" id="SSF46785">
    <property type="entry name" value="Winged helix' DNA-binding domain"/>
    <property type="match status" value="1"/>
</dbReference>
<dbReference type="InterPro" id="IPR016461">
    <property type="entry name" value="COMT-like"/>
</dbReference>